<dbReference type="AlphaFoldDB" id="A0AAD8Y689"/>
<organism evidence="2 3">
    <name type="scientific">Skeletonema marinoi</name>
    <dbReference type="NCBI Taxonomy" id="267567"/>
    <lineage>
        <taxon>Eukaryota</taxon>
        <taxon>Sar</taxon>
        <taxon>Stramenopiles</taxon>
        <taxon>Ochrophyta</taxon>
        <taxon>Bacillariophyta</taxon>
        <taxon>Coscinodiscophyceae</taxon>
        <taxon>Thalassiosirophycidae</taxon>
        <taxon>Thalassiosirales</taxon>
        <taxon>Skeletonemataceae</taxon>
        <taxon>Skeletonema</taxon>
        <taxon>Skeletonema marinoi-dohrnii complex</taxon>
    </lineage>
</organism>
<evidence type="ECO:0000256" key="1">
    <source>
        <dbReference type="SAM" id="SignalP"/>
    </source>
</evidence>
<evidence type="ECO:0000313" key="3">
    <source>
        <dbReference type="Proteomes" id="UP001224775"/>
    </source>
</evidence>
<feature type="chain" id="PRO_5041964583" description="NAD(+)--protein-arginine ADP-ribosyltransferase" evidence="1">
    <location>
        <begin position="24"/>
        <end position="384"/>
    </location>
</feature>
<feature type="signal peptide" evidence="1">
    <location>
        <begin position="1"/>
        <end position="23"/>
    </location>
</feature>
<dbReference type="Proteomes" id="UP001224775">
    <property type="component" value="Unassembled WGS sequence"/>
</dbReference>
<reference evidence="2" key="1">
    <citation type="submission" date="2023-06" db="EMBL/GenBank/DDBJ databases">
        <title>Survivors Of The Sea: Transcriptome response of Skeletonema marinoi to long-term dormancy.</title>
        <authorList>
            <person name="Pinder M.I.M."/>
            <person name="Kourtchenko O."/>
            <person name="Robertson E.K."/>
            <person name="Larsson T."/>
            <person name="Maumus F."/>
            <person name="Osuna-Cruz C.M."/>
            <person name="Vancaester E."/>
            <person name="Stenow R."/>
            <person name="Vandepoele K."/>
            <person name="Ploug H."/>
            <person name="Bruchert V."/>
            <person name="Godhe A."/>
            <person name="Topel M."/>
        </authorList>
    </citation>
    <scope>NUCLEOTIDE SEQUENCE</scope>
    <source>
        <strain evidence="2">R05AC</strain>
    </source>
</reference>
<comment type="caution">
    <text evidence="2">The sequence shown here is derived from an EMBL/GenBank/DDBJ whole genome shotgun (WGS) entry which is preliminary data.</text>
</comment>
<dbReference type="EMBL" id="JATAAI010000015">
    <property type="protein sequence ID" value="KAK1740496.1"/>
    <property type="molecule type" value="Genomic_DNA"/>
</dbReference>
<accession>A0AAD8Y689</accession>
<name>A0AAD8Y689_9STRA</name>
<protein>
    <recommendedName>
        <fullName evidence="4">NAD(+)--protein-arginine ADP-ribosyltransferase</fullName>
    </recommendedName>
</protein>
<keyword evidence="1" id="KW-0732">Signal</keyword>
<sequence length="384" mass="42539">MVGSKFIHFFLLNVFVLKEVVLSDKFCGISLEDAQNKCWQPCTTDEDCRACALDYSCYEAGSSCGSNNKEGTNHYYCGLSWCDAVASTMITYVPSLSAAELGTMVFLVYLWHHIATADKFSKSTVDCFERFYIEDFLIFRQYPGATSCTDPASKRFGCGVNTYNHTAFGRHPICEGTEHNRKRMNQLLNAILKFGHEFLGVELHNLMHTRYDIRGYFIGGKIGMHPDTPNALDTIKSRLRMFIKTGARTKIEWSLYEFNINTGKNPGVFRDKDGTRVPSLELTCPAGFSVYASSSFASGHIPLARNADKGDESFIIAYHEVEEVKDGRSITWKVATGTAKTRKRGAGSAAGTAVAAGTAKKVKESTVAKAKEEVIEILSSDDED</sequence>
<evidence type="ECO:0008006" key="4">
    <source>
        <dbReference type="Google" id="ProtNLM"/>
    </source>
</evidence>
<keyword evidence="3" id="KW-1185">Reference proteome</keyword>
<proteinExistence type="predicted"/>
<gene>
    <name evidence="2" type="ORF">QTG54_008591</name>
</gene>
<evidence type="ECO:0000313" key="2">
    <source>
        <dbReference type="EMBL" id="KAK1740496.1"/>
    </source>
</evidence>